<gene>
    <name evidence="1" type="ORF">SAMN02745165_00141</name>
</gene>
<dbReference type="EMBL" id="FQZT01000001">
    <property type="protein sequence ID" value="SHI47069.1"/>
    <property type="molecule type" value="Genomic_DNA"/>
</dbReference>
<sequence>MDKAKEQELKLEIQIDDDIASGRYTNMVVINHNDSEFVFDYIYVQPQAPKAKVQSRVITSPRHAKRLLRTLQRNIQAYEQRFGEIELEEKTSLKADVDSPMH</sequence>
<dbReference type="RefSeq" id="WP_072904829.1">
    <property type="nucleotide sequence ID" value="NZ_FQZT01000001.1"/>
</dbReference>
<protein>
    <recommendedName>
        <fullName evidence="3">DUF3467 domain-containing protein</fullName>
    </recommendedName>
</protein>
<evidence type="ECO:0000313" key="2">
    <source>
        <dbReference type="Proteomes" id="UP000184171"/>
    </source>
</evidence>
<organism evidence="1 2">
    <name type="scientific">Malonomonas rubra DSM 5091</name>
    <dbReference type="NCBI Taxonomy" id="1122189"/>
    <lineage>
        <taxon>Bacteria</taxon>
        <taxon>Pseudomonadati</taxon>
        <taxon>Thermodesulfobacteriota</taxon>
        <taxon>Desulfuromonadia</taxon>
        <taxon>Desulfuromonadales</taxon>
        <taxon>Geopsychrobacteraceae</taxon>
        <taxon>Malonomonas</taxon>
    </lineage>
</organism>
<dbReference type="OrthoDB" id="9813817at2"/>
<evidence type="ECO:0008006" key="3">
    <source>
        <dbReference type="Google" id="ProtNLM"/>
    </source>
</evidence>
<dbReference type="Proteomes" id="UP000184171">
    <property type="component" value="Unassembled WGS sequence"/>
</dbReference>
<dbReference type="AlphaFoldDB" id="A0A1M6BEC7"/>
<dbReference type="InterPro" id="IPR021857">
    <property type="entry name" value="DUF3467"/>
</dbReference>
<dbReference type="STRING" id="1122189.SAMN02745165_00141"/>
<evidence type="ECO:0000313" key="1">
    <source>
        <dbReference type="EMBL" id="SHI47069.1"/>
    </source>
</evidence>
<dbReference type="Pfam" id="PF11950">
    <property type="entry name" value="DUF3467"/>
    <property type="match status" value="1"/>
</dbReference>
<name>A0A1M6BEC7_MALRU</name>
<accession>A0A1M6BEC7</accession>
<keyword evidence="2" id="KW-1185">Reference proteome</keyword>
<reference evidence="1 2" key="1">
    <citation type="submission" date="2016-11" db="EMBL/GenBank/DDBJ databases">
        <authorList>
            <person name="Jaros S."/>
            <person name="Januszkiewicz K."/>
            <person name="Wedrychowicz H."/>
        </authorList>
    </citation>
    <scope>NUCLEOTIDE SEQUENCE [LARGE SCALE GENOMIC DNA]</scope>
    <source>
        <strain evidence="1 2">DSM 5091</strain>
    </source>
</reference>
<proteinExistence type="predicted"/>